<dbReference type="InterPro" id="IPR011712">
    <property type="entry name" value="Sig_transdc_His_kin_sub3_dim/P"/>
</dbReference>
<keyword evidence="3" id="KW-0597">Phosphoprotein</keyword>
<feature type="domain" description="DUF7134" evidence="12">
    <location>
        <begin position="16"/>
        <end position="150"/>
    </location>
</feature>
<dbReference type="Gene3D" id="1.20.5.1930">
    <property type="match status" value="1"/>
</dbReference>
<dbReference type="SUPFAM" id="SSF55874">
    <property type="entry name" value="ATPase domain of HSP90 chaperone/DNA topoisomerase II/histidine kinase"/>
    <property type="match status" value="1"/>
</dbReference>
<name>A0ABP6QL62_9ACTN</name>
<dbReference type="PANTHER" id="PTHR24421:SF10">
    <property type="entry name" value="NITRATE_NITRITE SENSOR PROTEIN NARQ"/>
    <property type="match status" value="1"/>
</dbReference>
<dbReference type="EC" id="2.7.13.3" evidence="2"/>
<comment type="caution">
    <text evidence="13">The sequence shown here is derived from an EMBL/GenBank/DDBJ whole genome shotgun (WGS) entry which is preliminary data.</text>
</comment>
<proteinExistence type="predicted"/>
<dbReference type="InterPro" id="IPR003594">
    <property type="entry name" value="HATPase_dom"/>
</dbReference>
<evidence type="ECO:0000256" key="5">
    <source>
        <dbReference type="ARBA" id="ARBA00022741"/>
    </source>
</evidence>
<keyword evidence="9" id="KW-0472">Membrane</keyword>
<comment type="catalytic activity">
    <reaction evidence="1">
        <text>ATP + protein L-histidine = ADP + protein N-phospho-L-histidine.</text>
        <dbReference type="EC" id="2.7.13.3"/>
    </reaction>
</comment>
<dbReference type="InterPro" id="IPR050482">
    <property type="entry name" value="Sensor_HK_TwoCompSys"/>
</dbReference>
<dbReference type="CDD" id="cd16917">
    <property type="entry name" value="HATPase_UhpB-NarQ-NarX-like"/>
    <property type="match status" value="1"/>
</dbReference>
<evidence type="ECO:0000256" key="7">
    <source>
        <dbReference type="ARBA" id="ARBA00022840"/>
    </source>
</evidence>
<evidence type="ECO:0000259" key="11">
    <source>
        <dbReference type="Pfam" id="PF07730"/>
    </source>
</evidence>
<dbReference type="InterPro" id="IPR055558">
    <property type="entry name" value="DUF7134"/>
</dbReference>
<dbReference type="RefSeq" id="WP_344837256.1">
    <property type="nucleotide sequence ID" value="NZ_BAAAUV010000029.1"/>
</dbReference>
<dbReference type="EMBL" id="BAAAUV010000029">
    <property type="protein sequence ID" value="GAA3236225.1"/>
    <property type="molecule type" value="Genomic_DNA"/>
</dbReference>
<accession>A0ABP6QL62</accession>
<keyword evidence="8" id="KW-0902">Two-component regulatory system</keyword>
<evidence type="ECO:0000313" key="14">
    <source>
        <dbReference type="Proteomes" id="UP001501237"/>
    </source>
</evidence>
<evidence type="ECO:0000256" key="9">
    <source>
        <dbReference type="SAM" id="Phobius"/>
    </source>
</evidence>
<dbReference type="Proteomes" id="UP001501237">
    <property type="component" value="Unassembled WGS sequence"/>
</dbReference>
<keyword evidence="6 13" id="KW-0418">Kinase</keyword>
<organism evidence="13 14">
    <name type="scientific">Actinocorallia longicatena</name>
    <dbReference type="NCBI Taxonomy" id="111803"/>
    <lineage>
        <taxon>Bacteria</taxon>
        <taxon>Bacillati</taxon>
        <taxon>Actinomycetota</taxon>
        <taxon>Actinomycetes</taxon>
        <taxon>Streptosporangiales</taxon>
        <taxon>Thermomonosporaceae</taxon>
        <taxon>Actinocorallia</taxon>
    </lineage>
</organism>
<keyword evidence="4" id="KW-0808">Transferase</keyword>
<evidence type="ECO:0000256" key="2">
    <source>
        <dbReference type="ARBA" id="ARBA00012438"/>
    </source>
</evidence>
<evidence type="ECO:0000313" key="13">
    <source>
        <dbReference type="EMBL" id="GAA3236225.1"/>
    </source>
</evidence>
<evidence type="ECO:0000256" key="6">
    <source>
        <dbReference type="ARBA" id="ARBA00022777"/>
    </source>
</evidence>
<evidence type="ECO:0000256" key="8">
    <source>
        <dbReference type="ARBA" id="ARBA00023012"/>
    </source>
</evidence>
<feature type="domain" description="Histidine kinase/HSP90-like ATPase" evidence="10">
    <location>
        <begin position="284"/>
        <end position="370"/>
    </location>
</feature>
<feature type="transmembrane region" description="Helical" evidence="9">
    <location>
        <begin position="64"/>
        <end position="86"/>
    </location>
</feature>
<dbReference type="Pfam" id="PF23539">
    <property type="entry name" value="DUF7134"/>
    <property type="match status" value="1"/>
</dbReference>
<dbReference type="Pfam" id="PF02518">
    <property type="entry name" value="HATPase_c"/>
    <property type="match status" value="1"/>
</dbReference>
<reference evidence="14" key="1">
    <citation type="journal article" date="2019" name="Int. J. Syst. Evol. Microbiol.">
        <title>The Global Catalogue of Microorganisms (GCM) 10K type strain sequencing project: providing services to taxonomists for standard genome sequencing and annotation.</title>
        <authorList>
            <consortium name="The Broad Institute Genomics Platform"/>
            <consortium name="The Broad Institute Genome Sequencing Center for Infectious Disease"/>
            <person name="Wu L."/>
            <person name="Ma J."/>
        </authorList>
    </citation>
    <scope>NUCLEOTIDE SEQUENCE [LARGE SCALE GENOMIC DNA]</scope>
    <source>
        <strain evidence="14">JCM 9377</strain>
    </source>
</reference>
<feature type="domain" description="Signal transduction histidine kinase subgroup 3 dimerisation and phosphoacceptor" evidence="11">
    <location>
        <begin position="175"/>
        <end position="240"/>
    </location>
</feature>
<feature type="transmembrane region" description="Helical" evidence="9">
    <location>
        <begin position="21"/>
        <end position="44"/>
    </location>
</feature>
<keyword evidence="7" id="KW-0067">ATP-binding</keyword>
<protein>
    <recommendedName>
        <fullName evidence="2">histidine kinase</fullName>
        <ecNumber evidence="2">2.7.13.3</ecNumber>
    </recommendedName>
</protein>
<evidence type="ECO:0000256" key="3">
    <source>
        <dbReference type="ARBA" id="ARBA00022553"/>
    </source>
</evidence>
<dbReference type="PANTHER" id="PTHR24421">
    <property type="entry name" value="NITRATE/NITRITE SENSOR PROTEIN NARX-RELATED"/>
    <property type="match status" value="1"/>
</dbReference>
<dbReference type="Gene3D" id="3.30.565.10">
    <property type="entry name" value="Histidine kinase-like ATPase, C-terminal domain"/>
    <property type="match status" value="1"/>
</dbReference>
<sequence>MSGWIERRRRGGGPPPIAVDAMLAVGCFLSIVITAVIDECFAWWVVPLALGNVVPLLWRRRHPLAVTFVIGVGTTVLSLLDVIGKVPAAQLVATYTFAALSPPHRRAVGVAGTVVGLTLSIIPHEELLNLGPNALFFVAAYALGTSARARSDRITLLEERALRHREEADAAAVRERERIAREMHDIIAHAMSLVVVQAEAGPVRLRKEPGRAEAVFDEISASAREALAQLRRALSVLRSEEAERRPQPGLDGLPSLIESVGRTGIDASLHEDGERRALADDTATTVYRIVQEALTNTLRHAAADRVEVRLDWRAEGLCLEISDDGEGPSGDGRAGRGLAGMRERVAAAGGDLTFGPVSDGRGFRIAARLP</sequence>
<dbReference type="InterPro" id="IPR036890">
    <property type="entry name" value="HATPase_C_sf"/>
</dbReference>
<evidence type="ECO:0000256" key="4">
    <source>
        <dbReference type="ARBA" id="ARBA00022679"/>
    </source>
</evidence>
<dbReference type="Pfam" id="PF07730">
    <property type="entry name" value="HisKA_3"/>
    <property type="match status" value="1"/>
</dbReference>
<keyword evidence="9" id="KW-1133">Transmembrane helix</keyword>
<evidence type="ECO:0000256" key="1">
    <source>
        <dbReference type="ARBA" id="ARBA00000085"/>
    </source>
</evidence>
<gene>
    <name evidence="13" type="ORF">GCM10010468_70390</name>
</gene>
<evidence type="ECO:0000259" key="10">
    <source>
        <dbReference type="Pfam" id="PF02518"/>
    </source>
</evidence>
<dbReference type="GO" id="GO:0016301">
    <property type="term" value="F:kinase activity"/>
    <property type="evidence" value="ECO:0007669"/>
    <property type="project" value="UniProtKB-KW"/>
</dbReference>
<keyword evidence="14" id="KW-1185">Reference proteome</keyword>
<evidence type="ECO:0000259" key="12">
    <source>
        <dbReference type="Pfam" id="PF23539"/>
    </source>
</evidence>
<keyword evidence="5" id="KW-0547">Nucleotide-binding</keyword>
<keyword evidence="9" id="KW-0812">Transmembrane</keyword>